<keyword evidence="1" id="KW-1133">Transmembrane helix</keyword>
<dbReference type="Gene3D" id="3.40.720.10">
    <property type="entry name" value="Alkaline Phosphatase, subunit A"/>
    <property type="match status" value="1"/>
</dbReference>
<keyword evidence="3" id="KW-1185">Reference proteome</keyword>
<dbReference type="PANTHER" id="PTHR10974:SF1">
    <property type="entry name" value="FI08016P-RELATED"/>
    <property type="match status" value="1"/>
</dbReference>
<organism evidence="2 3">
    <name type="scientific">Carpediemonas membranifera</name>
    <dbReference type="NCBI Taxonomy" id="201153"/>
    <lineage>
        <taxon>Eukaryota</taxon>
        <taxon>Metamonada</taxon>
        <taxon>Carpediemonas-like organisms</taxon>
        <taxon>Carpediemonas</taxon>
    </lineage>
</organism>
<comment type="caution">
    <text evidence="2">The sequence shown here is derived from an EMBL/GenBank/DDBJ whole genome shotgun (WGS) entry which is preliminary data.</text>
</comment>
<dbReference type="OrthoDB" id="413313at2759"/>
<keyword evidence="1" id="KW-0472">Membrane</keyword>
<dbReference type="SUPFAM" id="SSF53649">
    <property type="entry name" value="Alkaline phosphatase-like"/>
    <property type="match status" value="1"/>
</dbReference>
<dbReference type="EMBL" id="JAHDYR010000045">
    <property type="protein sequence ID" value="KAG9391906.1"/>
    <property type="molecule type" value="Genomic_DNA"/>
</dbReference>
<feature type="transmembrane region" description="Helical" evidence="1">
    <location>
        <begin position="12"/>
        <end position="36"/>
    </location>
</feature>
<protein>
    <submittedName>
        <fullName evidence="2">Uncharacterized protein</fullName>
    </submittedName>
</protein>
<dbReference type="InterPro" id="IPR017850">
    <property type="entry name" value="Alkaline_phosphatase_core_sf"/>
</dbReference>
<proteinExistence type="predicted"/>
<dbReference type="Pfam" id="PF02995">
    <property type="entry name" value="DUF229"/>
    <property type="match status" value="2"/>
</dbReference>
<dbReference type="AlphaFoldDB" id="A0A8J6AQU8"/>
<dbReference type="PANTHER" id="PTHR10974">
    <property type="entry name" value="FI08016P-RELATED"/>
    <property type="match status" value="1"/>
</dbReference>
<evidence type="ECO:0000313" key="3">
    <source>
        <dbReference type="Proteomes" id="UP000717585"/>
    </source>
</evidence>
<dbReference type="Proteomes" id="UP000717585">
    <property type="component" value="Unassembled WGS sequence"/>
</dbReference>
<dbReference type="GO" id="GO:0005615">
    <property type="term" value="C:extracellular space"/>
    <property type="evidence" value="ECO:0007669"/>
    <property type="project" value="TreeGrafter"/>
</dbReference>
<name>A0A8J6AQU8_9EUKA</name>
<accession>A0A8J6AQU8</accession>
<gene>
    <name evidence="2" type="ORF">J8273_6794</name>
</gene>
<reference evidence="2" key="1">
    <citation type="submission" date="2021-05" db="EMBL/GenBank/DDBJ databases">
        <title>A free-living protist that lacks canonical eukaryotic 1 DNA replication and segregation systems.</title>
        <authorList>
            <person name="Salas-Leiva D.E."/>
            <person name="Tromer E.C."/>
            <person name="Curtis B.A."/>
            <person name="Jerlstrom-Hultqvist J."/>
            <person name="Kolisko M."/>
            <person name="Yi Z."/>
            <person name="Salas-Leiva J.S."/>
            <person name="Gallot-Lavallee L."/>
            <person name="Kops G.J.P.L."/>
            <person name="Archibald J.M."/>
            <person name="Simpson A.G.B."/>
            <person name="Roger A.J."/>
        </authorList>
    </citation>
    <scope>NUCLEOTIDE SEQUENCE</scope>
    <source>
        <strain evidence="2">BICM</strain>
    </source>
</reference>
<evidence type="ECO:0000256" key="1">
    <source>
        <dbReference type="SAM" id="Phobius"/>
    </source>
</evidence>
<sequence>MGKGSFLRVCSRIALPLVSMTALLCLCSVLCFYSFYLHESVPDLLLANSKGASDPLYPKFNDTVPLIFRNHSYDVHAAFGAGLTAPPPEEERGARVIASSIRRHVVQSPAPCSGHKSNLVRAPQDDIIIPTKAGLIYAQHDNIPERKHRIMTDDLQSSPLESAIAVRSNVLVTQILRKSKMRKYNTFQLMYHMPDFEAGLVGKVPADPASTEGFKHVAMIMIDSTSRANFNRQLPDVVSYLQSLGDLPVPYDLYSFPFLSVVGTNSQPNQQAMFTGALWDDKRRTLLWEAAREQGWTTGIFSQCCGDDVRMYFVPNYDDWDVAMTGFACDPIFEALSHCHQTGKVCNGAEGSFAQQARHALDFHERVDASGQRAFTYIPIEEAHNGNSLFRLGYIQPELLLLIQTLVERGDTAVVLASDHGLHYGRAYASSQVIWEHRNPHLSVLVPMTWSDTHAEEAAAMAGNERVLLGMRDIFSSLVDLLGLDVTDISQYHEERSVLHPMPFNRTCADAGISDYWCRFHPEPITILDTTAPAVWRIAQLVVDDVNKVTEAHRDVCGLHTLAKVYEAYSFVRDGNTHLKLTLATRPYKFFFMANIVFPGVGDLSRLRHSSIKYAAQGGLNDRSCSPKGVNPCMCSCVPAEKTATLLGWTVDWLNERFREY</sequence>
<evidence type="ECO:0000313" key="2">
    <source>
        <dbReference type="EMBL" id="KAG9391906.1"/>
    </source>
</evidence>
<keyword evidence="1" id="KW-0812">Transmembrane</keyword>
<dbReference type="InterPro" id="IPR004245">
    <property type="entry name" value="DUF229"/>
</dbReference>